<keyword evidence="9" id="KW-0963">Cytoplasm</keyword>
<dbReference type="GO" id="GO:0005737">
    <property type="term" value="C:cytoplasm"/>
    <property type="evidence" value="ECO:0007669"/>
    <property type="project" value="UniProtKB-SubCell"/>
</dbReference>
<evidence type="ECO:0000256" key="5">
    <source>
        <dbReference type="ARBA" id="ARBA00022833"/>
    </source>
</evidence>
<comment type="caution">
    <text evidence="13">The sequence shown here is derived from an EMBL/GenBank/DDBJ whole genome shotgun (WGS) entry which is preliminary data.</text>
</comment>
<evidence type="ECO:0000256" key="1">
    <source>
        <dbReference type="ARBA" id="ARBA00001911"/>
    </source>
</evidence>
<feature type="domain" description="3-dehydroquinate synthase C-terminal" evidence="12">
    <location>
        <begin position="182"/>
        <end position="323"/>
    </location>
</feature>
<dbReference type="GO" id="GO:0009423">
    <property type="term" value="P:chorismate biosynthetic process"/>
    <property type="evidence" value="ECO:0007669"/>
    <property type="project" value="UniProtKB-UniRule"/>
</dbReference>
<dbReference type="NCBIfam" id="TIGR01357">
    <property type="entry name" value="aroB"/>
    <property type="match status" value="1"/>
</dbReference>
<evidence type="ECO:0000256" key="10">
    <source>
        <dbReference type="NCBIfam" id="TIGR01357"/>
    </source>
</evidence>
<dbReference type="AlphaFoldDB" id="A0A6I1MM25"/>
<feature type="domain" description="3-dehydroquinate synthase N-terminal" evidence="11">
    <location>
        <begin position="68"/>
        <end position="179"/>
    </location>
</feature>
<dbReference type="Proteomes" id="UP000430345">
    <property type="component" value="Unassembled WGS sequence"/>
</dbReference>
<feature type="binding site" evidence="9">
    <location>
        <position position="185"/>
    </location>
    <ligand>
        <name>Zn(2+)</name>
        <dbReference type="ChEBI" id="CHEBI:29105"/>
    </ligand>
</feature>
<keyword evidence="9" id="KW-0057">Aromatic amino acid biosynthesis</keyword>
<feature type="binding site" evidence="9">
    <location>
        <begin position="130"/>
        <end position="131"/>
    </location>
    <ligand>
        <name>NAD(+)</name>
        <dbReference type="ChEBI" id="CHEBI:57540"/>
    </ligand>
</feature>
<keyword evidence="7 9" id="KW-0456">Lyase</keyword>
<dbReference type="EC" id="4.2.3.4" evidence="9 10"/>
<evidence type="ECO:0000256" key="7">
    <source>
        <dbReference type="ARBA" id="ARBA00023239"/>
    </source>
</evidence>
<comment type="cofactor">
    <cofactor evidence="1 9">
        <name>NAD(+)</name>
        <dbReference type="ChEBI" id="CHEBI:57540"/>
    </cofactor>
</comment>
<comment type="similarity">
    <text evidence="9">Belongs to the sugar phosphate cyclases superfamily. Dehydroquinate synthase family.</text>
</comment>
<dbReference type="GO" id="GO:0003856">
    <property type="term" value="F:3-dehydroquinate synthase activity"/>
    <property type="evidence" value="ECO:0007669"/>
    <property type="project" value="UniProtKB-UniRule"/>
</dbReference>
<dbReference type="Pfam" id="PF01761">
    <property type="entry name" value="DHQ_synthase"/>
    <property type="match status" value="1"/>
</dbReference>
<comment type="cofactor">
    <cofactor evidence="2">
        <name>Zn(2+)</name>
        <dbReference type="ChEBI" id="CHEBI:29105"/>
    </cofactor>
</comment>
<feature type="binding site" evidence="9">
    <location>
        <position position="263"/>
    </location>
    <ligand>
        <name>Zn(2+)</name>
        <dbReference type="ChEBI" id="CHEBI:29105"/>
    </ligand>
</feature>
<dbReference type="FunFam" id="3.40.50.1970:FF:000007">
    <property type="entry name" value="Pentafunctional AROM polypeptide"/>
    <property type="match status" value="1"/>
</dbReference>
<keyword evidence="5 9" id="KW-0862">Zinc</keyword>
<gene>
    <name evidence="9" type="primary">aroB</name>
    <name evidence="13" type="ORF">GBZ86_05245</name>
</gene>
<feature type="binding site" evidence="9">
    <location>
        <position position="143"/>
    </location>
    <ligand>
        <name>NAD(+)</name>
        <dbReference type="ChEBI" id="CHEBI:57540"/>
    </ligand>
</feature>
<name>A0A6I1MM25_9CLOT</name>
<feature type="binding site" evidence="9">
    <location>
        <position position="152"/>
    </location>
    <ligand>
        <name>NAD(+)</name>
        <dbReference type="ChEBI" id="CHEBI:57540"/>
    </ligand>
</feature>
<accession>A0A6I1MM25</accession>
<dbReference type="Gene3D" id="3.40.50.1970">
    <property type="match status" value="1"/>
</dbReference>
<keyword evidence="14" id="KW-1185">Reference proteome</keyword>
<dbReference type="GO" id="GO:0009073">
    <property type="term" value="P:aromatic amino acid family biosynthetic process"/>
    <property type="evidence" value="ECO:0007669"/>
    <property type="project" value="UniProtKB-KW"/>
</dbReference>
<comment type="caution">
    <text evidence="9">Lacks conserved residue(s) required for the propagation of feature annotation.</text>
</comment>
<dbReference type="PANTHER" id="PTHR43622">
    <property type="entry name" value="3-DEHYDROQUINATE SYNTHASE"/>
    <property type="match status" value="1"/>
</dbReference>
<evidence type="ECO:0000256" key="9">
    <source>
        <dbReference type="HAMAP-Rule" id="MF_00110"/>
    </source>
</evidence>
<evidence type="ECO:0000256" key="3">
    <source>
        <dbReference type="ARBA" id="ARBA00022723"/>
    </source>
</evidence>
<dbReference type="SUPFAM" id="SSF56796">
    <property type="entry name" value="Dehydroquinate synthase-like"/>
    <property type="match status" value="1"/>
</dbReference>
<dbReference type="GO" id="GO:0008652">
    <property type="term" value="P:amino acid biosynthetic process"/>
    <property type="evidence" value="ECO:0007669"/>
    <property type="project" value="UniProtKB-KW"/>
</dbReference>
<dbReference type="UniPathway" id="UPA00053">
    <property type="reaction ID" value="UER00085"/>
</dbReference>
<evidence type="ECO:0000256" key="2">
    <source>
        <dbReference type="ARBA" id="ARBA00001947"/>
    </source>
</evidence>
<dbReference type="InterPro" id="IPR030960">
    <property type="entry name" value="DHQS/DOIS_N"/>
</dbReference>
<protein>
    <recommendedName>
        <fullName evidence="9 10">3-dehydroquinate synthase</fullName>
        <shortName evidence="9">DHQS</shortName>
        <ecNumber evidence="9 10">4.2.3.4</ecNumber>
    </recommendedName>
</protein>
<evidence type="ECO:0000259" key="12">
    <source>
        <dbReference type="Pfam" id="PF24621"/>
    </source>
</evidence>
<comment type="pathway">
    <text evidence="9">Metabolic intermediate biosynthesis; chorismate biosynthesis; chorismate from D-erythrose 4-phosphate and phosphoenolpyruvate: step 2/7.</text>
</comment>
<dbReference type="PIRSF" id="PIRSF001455">
    <property type="entry name" value="DHQ_synth"/>
    <property type="match status" value="1"/>
</dbReference>
<evidence type="ECO:0000259" key="11">
    <source>
        <dbReference type="Pfam" id="PF01761"/>
    </source>
</evidence>
<dbReference type="InterPro" id="IPR016037">
    <property type="entry name" value="DHQ_synth_AroB"/>
</dbReference>
<evidence type="ECO:0000313" key="13">
    <source>
        <dbReference type="EMBL" id="MPQ43167.1"/>
    </source>
</evidence>
<dbReference type="Gene3D" id="1.20.1090.10">
    <property type="entry name" value="Dehydroquinate synthase-like - alpha domain"/>
    <property type="match status" value="1"/>
</dbReference>
<evidence type="ECO:0000313" key="14">
    <source>
        <dbReference type="Proteomes" id="UP000430345"/>
    </source>
</evidence>
<dbReference type="HAMAP" id="MF_00110">
    <property type="entry name" value="DHQ_synthase"/>
    <property type="match status" value="1"/>
</dbReference>
<proteinExistence type="inferred from homology"/>
<comment type="subcellular location">
    <subcellularLocation>
        <location evidence="9">Cytoplasm</location>
    </subcellularLocation>
</comment>
<keyword evidence="3 9" id="KW-0479">Metal-binding</keyword>
<dbReference type="CDD" id="cd08195">
    <property type="entry name" value="DHQS"/>
    <property type="match status" value="1"/>
</dbReference>
<organism evidence="13 14">
    <name type="scientific">Clostridium tarantellae</name>
    <dbReference type="NCBI Taxonomy" id="39493"/>
    <lineage>
        <taxon>Bacteria</taxon>
        <taxon>Bacillati</taxon>
        <taxon>Bacillota</taxon>
        <taxon>Clostridia</taxon>
        <taxon>Eubacteriales</taxon>
        <taxon>Clostridiaceae</taxon>
        <taxon>Clostridium</taxon>
    </lineage>
</organism>
<dbReference type="Pfam" id="PF24621">
    <property type="entry name" value="DHQS_C"/>
    <property type="match status" value="1"/>
</dbReference>
<comment type="function">
    <text evidence="9">Catalyzes the conversion of 3-deoxy-D-arabino-heptulosonate 7-phosphate (DAHP) to dehydroquinate (DHQ).</text>
</comment>
<keyword evidence="4 9" id="KW-0547">Nucleotide-binding</keyword>
<dbReference type="RefSeq" id="WP_152888446.1">
    <property type="nucleotide sequence ID" value="NZ_WHJC01000045.1"/>
</dbReference>
<evidence type="ECO:0000256" key="4">
    <source>
        <dbReference type="ARBA" id="ARBA00022741"/>
    </source>
</evidence>
<evidence type="ECO:0000256" key="6">
    <source>
        <dbReference type="ARBA" id="ARBA00023027"/>
    </source>
</evidence>
<comment type="cofactor">
    <cofactor evidence="9">
        <name>Co(2+)</name>
        <dbReference type="ChEBI" id="CHEBI:48828"/>
    </cofactor>
    <cofactor evidence="9">
        <name>Zn(2+)</name>
        <dbReference type="ChEBI" id="CHEBI:29105"/>
    </cofactor>
    <text evidence="9">Binds 1 divalent metal cation per subunit. Can use either Co(2+) or Zn(2+).</text>
</comment>
<dbReference type="GO" id="GO:0000166">
    <property type="term" value="F:nucleotide binding"/>
    <property type="evidence" value="ECO:0007669"/>
    <property type="project" value="UniProtKB-KW"/>
</dbReference>
<dbReference type="EMBL" id="WHJC01000045">
    <property type="protein sequence ID" value="MPQ43167.1"/>
    <property type="molecule type" value="Genomic_DNA"/>
</dbReference>
<keyword evidence="6 9" id="KW-0520">NAD</keyword>
<dbReference type="OrthoDB" id="9806583at2"/>
<dbReference type="GO" id="GO:0046872">
    <property type="term" value="F:metal ion binding"/>
    <property type="evidence" value="ECO:0007669"/>
    <property type="project" value="UniProtKB-KW"/>
</dbReference>
<dbReference type="InterPro" id="IPR050071">
    <property type="entry name" value="Dehydroquinate_synthase"/>
</dbReference>
<dbReference type="PANTHER" id="PTHR43622:SF1">
    <property type="entry name" value="3-DEHYDROQUINATE SYNTHASE"/>
    <property type="match status" value="1"/>
</dbReference>
<comment type="catalytic activity">
    <reaction evidence="9">
        <text>7-phospho-2-dehydro-3-deoxy-D-arabino-heptonate = 3-dehydroquinate + phosphate</text>
        <dbReference type="Rhea" id="RHEA:21968"/>
        <dbReference type="ChEBI" id="CHEBI:32364"/>
        <dbReference type="ChEBI" id="CHEBI:43474"/>
        <dbReference type="ChEBI" id="CHEBI:58394"/>
        <dbReference type="EC" id="4.2.3.4"/>
    </reaction>
</comment>
<dbReference type="InterPro" id="IPR030963">
    <property type="entry name" value="DHQ_synth_fam"/>
</dbReference>
<reference evidence="13 14" key="1">
    <citation type="submission" date="2019-10" db="EMBL/GenBank/DDBJ databases">
        <title>The Genome Sequence of Clostridium tarantellae Isolated from Fish Brain.</title>
        <authorList>
            <person name="Bano L."/>
            <person name="Kiel M."/>
            <person name="Sales G."/>
            <person name="Doxey A.C."/>
            <person name="Mansfield M.J."/>
            <person name="Schiavone M."/>
            <person name="Rossetto O."/>
            <person name="Pirazzini M."/>
            <person name="Dobrindt U."/>
            <person name="Montecucco C."/>
        </authorList>
    </citation>
    <scope>NUCLEOTIDE SEQUENCE [LARGE SCALE GENOMIC DNA]</scope>
    <source>
        <strain evidence="13 14">DSM 3997</strain>
    </source>
</reference>
<evidence type="ECO:0000256" key="8">
    <source>
        <dbReference type="ARBA" id="ARBA00023285"/>
    </source>
</evidence>
<sequence>MRKLMVNLGGNSYNILIKKNLRKEFGKQIKNVFTGKKIAIITDNNLNLLYGNEVKENLELTGFEVKVISLEPGEKSKSFSILPYIYNELLDFKLTRSDLVISFGGGVIGDLGGFIASTFLRGVNFIQIPTSLLAQVDSSIGGKVGVDLERGKNLVGSFYHPKLVLIDIEILNTLPEKYFNDGLGEVIKYGCIKDRELYEVLEDLKDKKTLKENIGEIIYTCCDIKRKLVESDEKDTGERMLLNFGHTLGHAIEKVFNYDKYTHGQGVAIGMYMITKISEELELTQIGVSERIRLMLKKYELPYEINIENKEEILEAIKLDKKNLNNILNVILIKDIGEAFIHPTNIKFFN</sequence>
<feature type="binding site" evidence="9">
    <location>
        <position position="246"/>
    </location>
    <ligand>
        <name>Zn(2+)</name>
        <dbReference type="ChEBI" id="CHEBI:29105"/>
    </ligand>
</feature>
<dbReference type="InterPro" id="IPR056179">
    <property type="entry name" value="DHQS_C"/>
</dbReference>
<keyword evidence="8 9" id="KW-0170">Cobalt</keyword>
<keyword evidence="9" id="KW-0028">Amino-acid biosynthesis</keyword>
<feature type="binding site" evidence="9">
    <location>
        <begin position="106"/>
        <end position="110"/>
    </location>
    <ligand>
        <name>NAD(+)</name>
        <dbReference type="ChEBI" id="CHEBI:57540"/>
    </ligand>
</feature>